<dbReference type="EMBL" id="FOIU01000001">
    <property type="protein sequence ID" value="SEV98691.1"/>
    <property type="molecule type" value="Genomic_DNA"/>
</dbReference>
<feature type="domain" description="Tyr recombinase" evidence="6">
    <location>
        <begin position="211"/>
        <end position="397"/>
    </location>
</feature>
<dbReference type="PROSITE" id="PS51898">
    <property type="entry name" value="TYR_RECOMBINASE"/>
    <property type="match status" value="1"/>
</dbReference>
<dbReference type="AlphaFoldDB" id="A0A1I0NBV5"/>
<evidence type="ECO:0000256" key="5">
    <source>
        <dbReference type="PROSITE-ProRule" id="PRU01248"/>
    </source>
</evidence>
<dbReference type="PANTHER" id="PTHR30349">
    <property type="entry name" value="PHAGE INTEGRASE-RELATED"/>
    <property type="match status" value="1"/>
</dbReference>
<comment type="similarity">
    <text evidence="1">Belongs to the 'phage' integrase family.</text>
</comment>
<feature type="domain" description="Core-binding (CB)" evidence="7">
    <location>
        <begin position="106"/>
        <end position="191"/>
    </location>
</feature>
<evidence type="ECO:0000256" key="3">
    <source>
        <dbReference type="ARBA" id="ARBA00023125"/>
    </source>
</evidence>
<evidence type="ECO:0000259" key="6">
    <source>
        <dbReference type="PROSITE" id="PS51898"/>
    </source>
</evidence>
<keyword evidence="2" id="KW-0229">DNA integration</keyword>
<dbReference type="InterPro" id="IPR010998">
    <property type="entry name" value="Integrase_recombinase_N"/>
</dbReference>
<dbReference type="InterPro" id="IPR013762">
    <property type="entry name" value="Integrase-like_cat_sf"/>
</dbReference>
<evidence type="ECO:0000256" key="2">
    <source>
        <dbReference type="ARBA" id="ARBA00022908"/>
    </source>
</evidence>
<dbReference type="InterPro" id="IPR025269">
    <property type="entry name" value="SAM-like_dom"/>
</dbReference>
<dbReference type="GO" id="GO:0006310">
    <property type="term" value="P:DNA recombination"/>
    <property type="evidence" value="ECO:0007669"/>
    <property type="project" value="UniProtKB-KW"/>
</dbReference>
<sequence length="402" mass="47594">MNIAFFLKEPTKATETMVYVSATLKGQRLKRSTGVKVKPSQWTGTKVRQLAPESAIKNLKIENTVKILKEIEREYLLKEQPLSKEILEKEFEHKITPVNTTTARKKDVLSVFNEFIDVRKQSVSENTIKTYKTCKNHLQTFSTEMKFDMSFQNITLNFYDELLAYFIEKNFYNSTIGKYVTILKTFMNWAGERRFHNNMEFKKFLVFKDDSEKIKLTPEIVEKLRTTDFEDDYSNIVRDIFIFSSYTGLRFVDIQNMRPEDVTEDFLRLHIKKAKEMLDIPLLDIPKEIIKAHTERYGRLKIPTNQFCNREIKKLFETIGFDAKIRFVKYSGKNEITVEKNAHDYLTMHYGRVFFITNSLINGMNEEFIREITGHKDYKSFKKYVQFSREMVADSLHSAWKK</sequence>
<dbReference type="STRING" id="356305.SAMN05421841_0497"/>
<keyword evidence="4" id="KW-0233">DNA recombination</keyword>
<dbReference type="OrthoDB" id="1493636at2"/>
<dbReference type="InterPro" id="IPR002104">
    <property type="entry name" value="Integrase_catalytic"/>
</dbReference>
<dbReference type="Pfam" id="PF13102">
    <property type="entry name" value="Phage_int_SAM_5"/>
    <property type="match status" value="1"/>
</dbReference>
<evidence type="ECO:0000256" key="1">
    <source>
        <dbReference type="ARBA" id="ARBA00008857"/>
    </source>
</evidence>
<dbReference type="InterPro" id="IPR050090">
    <property type="entry name" value="Tyrosine_recombinase_XerCD"/>
</dbReference>
<keyword evidence="9" id="KW-1185">Reference proteome</keyword>
<evidence type="ECO:0000313" key="8">
    <source>
        <dbReference type="EMBL" id="SEV98691.1"/>
    </source>
</evidence>
<dbReference type="SUPFAM" id="SSF56349">
    <property type="entry name" value="DNA breaking-rejoining enzymes"/>
    <property type="match status" value="1"/>
</dbReference>
<dbReference type="Gene3D" id="1.10.443.10">
    <property type="entry name" value="Intergrase catalytic core"/>
    <property type="match status" value="1"/>
</dbReference>
<dbReference type="PROSITE" id="PS51900">
    <property type="entry name" value="CB"/>
    <property type="match status" value="1"/>
</dbReference>
<dbReference type="Proteomes" id="UP000199469">
    <property type="component" value="Unassembled WGS sequence"/>
</dbReference>
<name>A0A1I0NBV5_9FLAO</name>
<accession>A0A1I0NBV5</accession>
<dbReference type="InterPro" id="IPR044068">
    <property type="entry name" value="CB"/>
</dbReference>
<evidence type="ECO:0000313" key="9">
    <source>
        <dbReference type="Proteomes" id="UP000199469"/>
    </source>
</evidence>
<dbReference type="RefSeq" id="WP_089790481.1">
    <property type="nucleotide sequence ID" value="NZ_FOIU01000001.1"/>
</dbReference>
<keyword evidence="3 5" id="KW-0238">DNA-binding</keyword>
<evidence type="ECO:0000256" key="4">
    <source>
        <dbReference type="ARBA" id="ARBA00023172"/>
    </source>
</evidence>
<protein>
    <submittedName>
        <fullName evidence="8">Site-specific recombinase XerD</fullName>
    </submittedName>
</protein>
<dbReference type="Gene3D" id="1.10.150.130">
    <property type="match status" value="1"/>
</dbReference>
<dbReference type="PANTHER" id="PTHR30349:SF64">
    <property type="entry name" value="PROPHAGE INTEGRASE INTD-RELATED"/>
    <property type="match status" value="1"/>
</dbReference>
<organism evidence="8 9">
    <name type="scientific">Chryseobacterium wanjuense</name>
    <dbReference type="NCBI Taxonomy" id="356305"/>
    <lineage>
        <taxon>Bacteria</taxon>
        <taxon>Pseudomonadati</taxon>
        <taxon>Bacteroidota</taxon>
        <taxon>Flavobacteriia</taxon>
        <taxon>Flavobacteriales</taxon>
        <taxon>Weeksellaceae</taxon>
        <taxon>Chryseobacterium group</taxon>
        <taxon>Chryseobacterium</taxon>
    </lineage>
</organism>
<dbReference type="InterPro" id="IPR011010">
    <property type="entry name" value="DNA_brk_join_enz"/>
</dbReference>
<reference evidence="9" key="1">
    <citation type="submission" date="2016-10" db="EMBL/GenBank/DDBJ databases">
        <authorList>
            <person name="Varghese N."/>
            <person name="Submissions S."/>
        </authorList>
    </citation>
    <scope>NUCLEOTIDE SEQUENCE [LARGE SCALE GENOMIC DNA]</scope>
    <source>
        <strain evidence="9">DSM 17724</strain>
    </source>
</reference>
<dbReference type="InterPro" id="IPR035386">
    <property type="entry name" value="Arm-DNA-bind_5"/>
</dbReference>
<gene>
    <name evidence="8" type="ORF">SAMN05421841_0497</name>
</gene>
<dbReference type="GO" id="GO:0003677">
    <property type="term" value="F:DNA binding"/>
    <property type="evidence" value="ECO:0007669"/>
    <property type="project" value="UniProtKB-UniRule"/>
</dbReference>
<evidence type="ECO:0000259" key="7">
    <source>
        <dbReference type="PROSITE" id="PS51900"/>
    </source>
</evidence>
<dbReference type="GO" id="GO:0015074">
    <property type="term" value="P:DNA integration"/>
    <property type="evidence" value="ECO:0007669"/>
    <property type="project" value="UniProtKB-KW"/>
</dbReference>
<proteinExistence type="inferred from homology"/>
<dbReference type="Pfam" id="PF17293">
    <property type="entry name" value="Arm-DNA-bind_5"/>
    <property type="match status" value="1"/>
</dbReference>